<keyword evidence="2" id="KW-0285">Flavoprotein</keyword>
<evidence type="ECO:0000256" key="3">
    <source>
        <dbReference type="ARBA" id="ARBA00022643"/>
    </source>
</evidence>
<organism evidence="9 10">
    <name type="scientific">Flexivirga aerilata</name>
    <dbReference type="NCBI Taxonomy" id="1656889"/>
    <lineage>
        <taxon>Bacteria</taxon>
        <taxon>Bacillati</taxon>
        <taxon>Actinomycetota</taxon>
        <taxon>Actinomycetes</taxon>
        <taxon>Micrococcales</taxon>
        <taxon>Dermacoccaceae</taxon>
        <taxon>Flexivirga</taxon>
    </lineage>
</organism>
<evidence type="ECO:0000313" key="9">
    <source>
        <dbReference type="EMBL" id="NNG39409.1"/>
    </source>
</evidence>
<evidence type="ECO:0000256" key="2">
    <source>
        <dbReference type="ARBA" id="ARBA00022630"/>
    </source>
</evidence>
<keyword evidence="4 9" id="KW-0560">Oxidoreductase</keyword>
<sequence>MSDLAEQHRSESMTAARPADFPEYHSPPPDPMPLLHKWIEEAAELGVREPLALALATVDATGQPSSRTVVVGAVTNVGLVIATHSTSRKAHDLRSNERASGLLYWRETSQQLQFEGRMIALDEASSDRLWEKRPVFTHAMTVASEQSATLADPAELRSRAAQLATGAPLPRPARYTAYEFVISAIEFWANGTDRLHERLRYTRTPASAGWSWNRLQP</sequence>
<evidence type="ECO:0000256" key="4">
    <source>
        <dbReference type="ARBA" id="ARBA00023002"/>
    </source>
</evidence>
<name>A0A849AG76_9MICO</name>
<reference evidence="9 10" key="1">
    <citation type="submission" date="2020-05" db="EMBL/GenBank/DDBJ databases">
        <title>Flexivirga sp. ID2601S isolated from air conditioner.</title>
        <authorList>
            <person name="Kim D.H."/>
        </authorList>
    </citation>
    <scope>NUCLEOTIDE SEQUENCE [LARGE SCALE GENOMIC DNA]</scope>
    <source>
        <strain evidence="9 10">ID2601S</strain>
    </source>
</reference>
<dbReference type="NCBIfam" id="NF004231">
    <property type="entry name" value="PRK05679.1"/>
    <property type="match status" value="1"/>
</dbReference>
<dbReference type="Pfam" id="PF10590">
    <property type="entry name" value="PNP_phzG_C"/>
    <property type="match status" value="1"/>
</dbReference>
<dbReference type="InterPro" id="IPR011576">
    <property type="entry name" value="Pyridox_Oxase_N"/>
</dbReference>
<feature type="domain" description="Pyridoxine 5'-phosphate oxidase dimerisation C-terminal" evidence="8">
    <location>
        <begin position="176"/>
        <end position="217"/>
    </location>
</feature>
<dbReference type="PROSITE" id="PS01064">
    <property type="entry name" value="PYRIDOX_OXIDASE"/>
    <property type="match status" value="1"/>
</dbReference>
<comment type="similarity">
    <text evidence="1">Belongs to the pyridoxamine 5'-phosphate oxidase family.</text>
</comment>
<dbReference type="InterPro" id="IPR019740">
    <property type="entry name" value="Pyridox_Oxase_CS"/>
</dbReference>
<feature type="region of interest" description="Disordered" evidence="6">
    <location>
        <begin position="1"/>
        <end position="28"/>
    </location>
</feature>
<dbReference type="InterPro" id="IPR012349">
    <property type="entry name" value="Split_barrel_FMN-bd"/>
</dbReference>
<gene>
    <name evidence="9" type="ORF">HJ588_08980</name>
</gene>
<feature type="binding site" evidence="5">
    <location>
        <position position="188"/>
    </location>
    <ligand>
        <name>FMN</name>
        <dbReference type="ChEBI" id="CHEBI:58210"/>
    </ligand>
</feature>
<feature type="binding site" evidence="5">
    <location>
        <position position="88"/>
    </location>
    <ligand>
        <name>FMN</name>
        <dbReference type="ChEBI" id="CHEBI:58210"/>
    </ligand>
</feature>
<dbReference type="Pfam" id="PF01243">
    <property type="entry name" value="PNPOx_N"/>
    <property type="match status" value="1"/>
</dbReference>
<evidence type="ECO:0000256" key="6">
    <source>
        <dbReference type="SAM" id="MobiDB-lite"/>
    </source>
</evidence>
<keyword evidence="3 5" id="KW-0288">FMN</keyword>
<feature type="domain" description="Pyridoxamine 5'-phosphate oxidase N-terminal" evidence="7">
    <location>
        <begin position="40"/>
        <end position="161"/>
    </location>
</feature>
<keyword evidence="10" id="KW-1185">Reference proteome</keyword>
<dbReference type="GO" id="GO:0010181">
    <property type="term" value="F:FMN binding"/>
    <property type="evidence" value="ECO:0007669"/>
    <property type="project" value="InterPro"/>
</dbReference>
<evidence type="ECO:0000313" key="10">
    <source>
        <dbReference type="Proteomes" id="UP000557772"/>
    </source>
</evidence>
<dbReference type="InterPro" id="IPR019576">
    <property type="entry name" value="Pyridoxamine_oxidase_dimer_C"/>
</dbReference>
<comment type="cofactor">
    <cofactor evidence="5">
        <name>FMN</name>
        <dbReference type="ChEBI" id="CHEBI:58210"/>
    </cofactor>
    <text evidence="5">Binds 1 FMN per subunit.</text>
</comment>
<dbReference type="AlphaFoldDB" id="A0A849AG76"/>
<feature type="binding site" evidence="5">
    <location>
        <position position="111"/>
    </location>
    <ligand>
        <name>FMN</name>
        <dbReference type="ChEBI" id="CHEBI:58210"/>
    </ligand>
</feature>
<proteinExistence type="inferred from homology"/>
<evidence type="ECO:0000259" key="7">
    <source>
        <dbReference type="Pfam" id="PF01243"/>
    </source>
</evidence>
<dbReference type="Gene3D" id="2.30.110.10">
    <property type="entry name" value="Electron Transport, Fmn-binding Protein, Chain A"/>
    <property type="match status" value="1"/>
</dbReference>
<dbReference type="GO" id="GO:0004733">
    <property type="term" value="F:pyridoxamine phosphate oxidase activity"/>
    <property type="evidence" value="ECO:0007669"/>
    <property type="project" value="UniProtKB-EC"/>
</dbReference>
<dbReference type="NCBIfam" id="NF038138">
    <property type="entry name" value="phena_PhzG"/>
    <property type="match status" value="1"/>
</dbReference>
<dbReference type="SUPFAM" id="SSF50475">
    <property type="entry name" value="FMN-binding split barrel"/>
    <property type="match status" value="1"/>
</dbReference>
<evidence type="ECO:0000256" key="5">
    <source>
        <dbReference type="PIRSR" id="PIRSR000190-2"/>
    </source>
</evidence>
<dbReference type="Proteomes" id="UP000557772">
    <property type="component" value="Unassembled WGS sequence"/>
</dbReference>
<protein>
    <submittedName>
        <fullName evidence="9">Pyridoxal 5'-phosphate synthase</fullName>
        <ecNumber evidence="9">1.4.3.5</ecNumber>
    </submittedName>
</protein>
<dbReference type="PIRSF" id="PIRSF000190">
    <property type="entry name" value="Pyd_amn-ph_oxd"/>
    <property type="match status" value="1"/>
</dbReference>
<dbReference type="EC" id="1.4.3.5" evidence="9"/>
<accession>A0A849AG76</accession>
<dbReference type="GO" id="GO:0008615">
    <property type="term" value="P:pyridoxine biosynthetic process"/>
    <property type="evidence" value="ECO:0007669"/>
    <property type="project" value="InterPro"/>
</dbReference>
<dbReference type="RefSeq" id="WP_171154133.1">
    <property type="nucleotide sequence ID" value="NZ_JABENB010000001.1"/>
</dbReference>
<feature type="binding site" evidence="5">
    <location>
        <begin position="146"/>
        <end position="147"/>
    </location>
    <ligand>
        <name>FMN</name>
        <dbReference type="ChEBI" id="CHEBI:58210"/>
    </ligand>
</feature>
<evidence type="ECO:0000259" key="8">
    <source>
        <dbReference type="Pfam" id="PF10590"/>
    </source>
</evidence>
<comment type="caution">
    <text evidence="9">The sequence shown here is derived from an EMBL/GenBank/DDBJ whole genome shotgun (WGS) entry which is preliminary data.</text>
</comment>
<dbReference type="InterPro" id="IPR053451">
    <property type="entry name" value="Phenazine_biosynth_oxidase"/>
</dbReference>
<feature type="binding site" evidence="5">
    <location>
        <position position="89"/>
    </location>
    <ligand>
        <name>FMN</name>
        <dbReference type="ChEBI" id="CHEBI:58210"/>
    </ligand>
</feature>
<feature type="compositionally biased region" description="Basic and acidic residues" evidence="6">
    <location>
        <begin position="1"/>
        <end position="11"/>
    </location>
</feature>
<dbReference type="InterPro" id="IPR000659">
    <property type="entry name" value="Pyridox_Oxase"/>
</dbReference>
<feature type="binding site" evidence="5">
    <location>
        <position position="198"/>
    </location>
    <ligand>
        <name>FMN</name>
        <dbReference type="ChEBI" id="CHEBI:58210"/>
    </ligand>
</feature>
<dbReference type="PANTHER" id="PTHR10851:SF0">
    <property type="entry name" value="PYRIDOXINE-5'-PHOSPHATE OXIDASE"/>
    <property type="match status" value="1"/>
</dbReference>
<evidence type="ECO:0000256" key="1">
    <source>
        <dbReference type="ARBA" id="ARBA00007301"/>
    </source>
</evidence>
<dbReference type="EMBL" id="JABENB010000001">
    <property type="protein sequence ID" value="NNG39409.1"/>
    <property type="molecule type" value="Genomic_DNA"/>
</dbReference>
<dbReference type="PANTHER" id="PTHR10851">
    <property type="entry name" value="PYRIDOXINE-5-PHOSPHATE OXIDASE"/>
    <property type="match status" value="1"/>
</dbReference>